<dbReference type="Pfam" id="PF01569">
    <property type="entry name" value="PAP2"/>
    <property type="match status" value="1"/>
</dbReference>
<dbReference type="PROSITE" id="PS51257">
    <property type="entry name" value="PROKAR_LIPOPROTEIN"/>
    <property type="match status" value="1"/>
</dbReference>
<dbReference type="InterPro" id="IPR000326">
    <property type="entry name" value="PAP2/HPO"/>
</dbReference>
<gene>
    <name evidence="2" type="ORF">DFQ04_2791</name>
</gene>
<dbReference type="PANTHER" id="PTHR34599:SF1">
    <property type="entry name" value="PHOSPHATIDIC ACID PHOSPHATASE TYPE 2_HALOPEROXIDASE DOMAIN-CONTAINING PROTEIN"/>
    <property type="match status" value="1"/>
</dbReference>
<dbReference type="OrthoDB" id="7793240at2"/>
<dbReference type="InterPro" id="IPR036938">
    <property type="entry name" value="PAP2/HPO_sf"/>
</dbReference>
<sequence length="454" mass="50665">MKKLFIDKFKLKNLFGLGSLLFGVSVLLVFQGCYPELQTVPVRKNMTWDQGENLKDSPKYFLAWNRQLEKAYTFTPTTGFPPPIISRVFAIFHVTMHDAVNSVDARYQTYASKVSDKNADPNATLIQAIYEVAKTIGPQDAPTQTRFDSLYNATMAELKDKEKKDKGIALGKQVAQAVLSKRSVDGPYLQLVGYNPTPPNGTQPGEYRYLPPLNYALAGFHKQQTWVISSADQFRPEPPFAINSPEYTADYNEVKSLGAINSVTISPDDRALGVFWAENSSRGWNRVAREVLLQNNKYTNLWETARLFALMHMAIADSYIAVFDSKIFFNYWRPISAIRLGEMDGNDQTVGDPSWTPVLVTPAVGEYPSAHAISGAAAGGVLISFFGKSAIPFSTDSGYWPGTRSFSSIDEAVRENSLSRIYIGYHFRKAIEIGEEKGYELAQFVYSNGLKPVK</sequence>
<proteinExistence type="predicted"/>
<accession>A0A4R6T5S5</accession>
<protein>
    <submittedName>
        <fullName evidence="2">PAP2 superfamily protein</fullName>
    </submittedName>
</protein>
<dbReference type="Proteomes" id="UP000294535">
    <property type="component" value="Unassembled WGS sequence"/>
</dbReference>
<dbReference type="SUPFAM" id="SSF48317">
    <property type="entry name" value="Acid phosphatase/Vanadium-dependent haloperoxidase"/>
    <property type="match status" value="1"/>
</dbReference>
<dbReference type="CDD" id="cd03398">
    <property type="entry name" value="PAP2_haloperoxidase"/>
    <property type="match status" value="1"/>
</dbReference>
<dbReference type="RefSeq" id="WP_133556787.1">
    <property type="nucleotide sequence ID" value="NZ_SNYF01000007.1"/>
</dbReference>
<dbReference type="AlphaFoldDB" id="A0A4R6T5S5"/>
<evidence type="ECO:0000313" key="3">
    <source>
        <dbReference type="Proteomes" id="UP000294535"/>
    </source>
</evidence>
<organism evidence="2 3">
    <name type="scientific">Algoriphagus boseongensis</name>
    <dbReference type="NCBI Taxonomy" id="1442587"/>
    <lineage>
        <taxon>Bacteria</taxon>
        <taxon>Pseudomonadati</taxon>
        <taxon>Bacteroidota</taxon>
        <taxon>Cytophagia</taxon>
        <taxon>Cytophagales</taxon>
        <taxon>Cyclobacteriaceae</taxon>
        <taxon>Algoriphagus</taxon>
    </lineage>
</organism>
<reference evidence="2 3" key="1">
    <citation type="submission" date="2019-03" db="EMBL/GenBank/DDBJ databases">
        <title>Genomic Encyclopedia of Type Strains, Phase III (KMG-III): the genomes of soil and plant-associated and newly described type strains.</title>
        <authorList>
            <person name="Whitman W."/>
        </authorList>
    </citation>
    <scope>NUCLEOTIDE SEQUENCE [LARGE SCALE GENOMIC DNA]</scope>
    <source>
        <strain evidence="2 3">CECT 8446</strain>
    </source>
</reference>
<evidence type="ECO:0000259" key="1">
    <source>
        <dbReference type="Pfam" id="PF01569"/>
    </source>
</evidence>
<dbReference type="EMBL" id="SNYF01000007">
    <property type="protein sequence ID" value="TDQ16669.1"/>
    <property type="molecule type" value="Genomic_DNA"/>
</dbReference>
<evidence type="ECO:0000313" key="2">
    <source>
        <dbReference type="EMBL" id="TDQ16669.1"/>
    </source>
</evidence>
<dbReference type="Gene3D" id="1.10.606.20">
    <property type="match status" value="1"/>
</dbReference>
<feature type="domain" description="Phosphatidic acid phosphatase type 2/haloperoxidase" evidence="1">
    <location>
        <begin position="314"/>
        <end position="434"/>
    </location>
</feature>
<name>A0A4R6T5S5_9BACT</name>
<comment type="caution">
    <text evidence="2">The sequence shown here is derived from an EMBL/GenBank/DDBJ whole genome shotgun (WGS) entry which is preliminary data.</text>
</comment>
<keyword evidence="3" id="KW-1185">Reference proteome</keyword>
<dbReference type="InterPro" id="IPR052559">
    <property type="entry name" value="V-haloperoxidase"/>
</dbReference>
<dbReference type="PANTHER" id="PTHR34599">
    <property type="entry name" value="PEROXIDASE-RELATED"/>
    <property type="match status" value="1"/>
</dbReference>